<protein>
    <submittedName>
        <fullName evidence="2">Metaxin 1</fullName>
    </submittedName>
</protein>
<dbReference type="AlphaFoldDB" id="A0A485MUN4"/>
<keyword evidence="3" id="KW-1185">Reference proteome</keyword>
<feature type="domain" description="Mitochondrial outer membrane transport complex Sam37/metaxin N-terminal" evidence="1">
    <location>
        <begin position="19"/>
        <end position="72"/>
    </location>
</feature>
<dbReference type="Pfam" id="PF10568">
    <property type="entry name" value="Tom37"/>
    <property type="match status" value="1"/>
</dbReference>
<organism evidence="2 3">
    <name type="scientific">Lynx pardinus</name>
    <name type="common">Iberian lynx</name>
    <name type="synonym">Felis pardina</name>
    <dbReference type="NCBI Taxonomy" id="191816"/>
    <lineage>
        <taxon>Eukaryota</taxon>
        <taxon>Metazoa</taxon>
        <taxon>Chordata</taxon>
        <taxon>Craniata</taxon>
        <taxon>Vertebrata</taxon>
        <taxon>Euteleostomi</taxon>
        <taxon>Mammalia</taxon>
        <taxon>Eutheria</taxon>
        <taxon>Laurasiatheria</taxon>
        <taxon>Carnivora</taxon>
        <taxon>Feliformia</taxon>
        <taxon>Felidae</taxon>
        <taxon>Felinae</taxon>
        <taxon>Lynx</taxon>
    </lineage>
</organism>
<evidence type="ECO:0000313" key="2">
    <source>
        <dbReference type="EMBL" id="VFV23528.1"/>
    </source>
</evidence>
<name>A0A485MUN4_LYNPA</name>
<dbReference type="InterPro" id="IPR019564">
    <property type="entry name" value="Sam37/metaxin_N"/>
</dbReference>
<dbReference type="Proteomes" id="UP000386466">
    <property type="component" value="Unassembled WGS sequence"/>
</dbReference>
<gene>
    <name evidence="2" type="ORF">LYPA_23C022063</name>
</gene>
<evidence type="ECO:0000259" key="1">
    <source>
        <dbReference type="Pfam" id="PF10568"/>
    </source>
</evidence>
<dbReference type="EMBL" id="CAAGRJ010005679">
    <property type="protein sequence ID" value="VFV23528.1"/>
    <property type="molecule type" value="Genomic_DNA"/>
</dbReference>
<reference evidence="2 3" key="1">
    <citation type="submission" date="2019-01" db="EMBL/GenBank/DDBJ databases">
        <authorList>
            <person name="Alioto T."/>
            <person name="Alioto T."/>
        </authorList>
    </citation>
    <scope>NUCLEOTIDE SEQUENCE [LARGE SCALE GENOMIC DNA]</scope>
</reference>
<proteinExistence type="predicted"/>
<sequence length="78" mass="8552">MAAPRELVRGLRSVDLDGLAVLTYARFTGAPLKVRKVINSWWSPSGTLPALLTHQGEAILRPHKVTTPLGKEKHNANK</sequence>
<accession>A0A485MUN4</accession>
<dbReference type="GO" id="GO:0001401">
    <property type="term" value="C:SAM complex"/>
    <property type="evidence" value="ECO:0007669"/>
    <property type="project" value="InterPro"/>
</dbReference>
<evidence type="ECO:0000313" key="3">
    <source>
        <dbReference type="Proteomes" id="UP000386466"/>
    </source>
</evidence>